<dbReference type="OrthoDB" id="7282689at2"/>
<accession>A0A1E3GX19</accession>
<protein>
    <submittedName>
        <fullName evidence="1">Uncharacterized protein</fullName>
    </submittedName>
</protein>
<organism evidence="1 2">
    <name type="scientific">Methylobrevis pamukkalensis</name>
    <dbReference type="NCBI Taxonomy" id="1439726"/>
    <lineage>
        <taxon>Bacteria</taxon>
        <taxon>Pseudomonadati</taxon>
        <taxon>Pseudomonadota</taxon>
        <taxon>Alphaproteobacteria</taxon>
        <taxon>Hyphomicrobiales</taxon>
        <taxon>Pleomorphomonadaceae</taxon>
        <taxon>Methylobrevis</taxon>
    </lineage>
</organism>
<proteinExistence type="predicted"/>
<evidence type="ECO:0000313" key="2">
    <source>
        <dbReference type="Proteomes" id="UP000094622"/>
    </source>
</evidence>
<keyword evidence="2" id="KW-1185">Reference proteome</keyword>
<evidence type="ECO:0000313" key="1">
    <source>
        <dbReference type="EMBL" id="ODN68619.1"/>
    </source>
</evidence>
<comment type="caution">
    <text evidence="1">The sequence shown here is derived from an EMBL/GenBank/DDBJ whole genome shotgun (WGS) entry which is preliminary data.</text>
</comment>
<gene>
    <name evidence="1" type="ORF">A6302_04073</name>
</gene>
<reference evidence="1 2" key="1">
    <citation type="submission" date="2016-07" db="EMBL/GenBank/DDBJ databases">
        <title>Draft Genome Sequence of Methylobrevis pamukkalensis PK2.</title>
        <authorList>
            <person name="Vasilenko O.V."/>
            <person name="Doronina N.V."/>
            <person name="Shmareva M.N."/>
            <person name="Tarlachkov S.V."/>
            <person name="Mustakhimov I."/>
            <person name="Trotsenko Y.A."/>
        </authorList>
    </citation>
    <scope>NUCLEOTIDE SEQUENCE [LARGE SCALE GENOMIC DNA]</scope>
    <source>
        <strain evidence="1 2">PK2</strain>
    </source>
</reference>
<dbReference type="AlphaFoldDB" id="A0A1E3GX19"/>
<dbReference type="EMBL" id="MCRJ01000152">
    <property type="protein sequence ID" value="ODN68619.1"/>
    <property type="molecule type" value="Genomic_DNA"/>
</dbReference>
<dbReference type="RefSeq" id="WP_069308244.1">
    <property type="nucleotide sequence ID" value="NZ_MCRJ01000152.1"/>
</dbReference>
<dbReference type="Gene3D" id="1.20.5.190">
    <property type="match status" value="1"/>
</dbReference>
<sequence length="74" mass="8219">MAEVTNELIFETAKSVLTQVSSLGTKVHEMKAEVQAIRGHMLATQQDIANIYAILGDQSHQIDRINRRLDLADA</sequence>
<name>A0A1E3GX19_9HYPH</name>
<dbReference type="Proteomes" id="UP000094622">
    <property type="component" value="Unassembled WGS sequence"/>
</dbReference>